<name>A0A2S2PZ98_9HEMI</name>
<proteinExistence type="predicted"/>
<accession>A0A2S2PZ98</accession>
<dbReference type="EMBL" id="GGMS01001635">
    <property type="protein sequence ID" value="MBY70838.1"/>
    <property type="molecule type" value="Transcribed_RNA"/>
</dbReference>
<gene>
    <name evidence="1" type="ORF">g.183878</name>
</gene>
<protein>
    <submittedName>
        <fullName evidence="1">Uncharacterized protein</fullName>
    </submittedName>
</protein>
<organism evidence="1">
    <name type="scientific">Sipha flava</name>
    <name type="common">yellow sugarcane aphid</name>
    <dbReference type="NCBI Taxonomy" id="143950"/>
    <lineage>
        <taxon>Eukaryota</taxon>
        <taxon>Metazoa</taxon>
        <taxon>Ecdysozoa</taxon>
        <taxon>Arthropoda</taxon>
        <taxon>Hexapoda</taxon>
        <taxon>Insecta</taxon>
        <taxon>Pterygota</taxon>
        <taxon>Neoptera</taxon>
        <taxon>Paraneoptera</taxon>
        <taxon>Hemiptera</taxon>
        <taxon>Sternorrhyncha</taxon>
        <taxon>Aphidomorpha</taxon>
        <taxon>Aphidoidea</taxon>
        <taxon>Aphididae</taxon>
        <taxon>Sipha</taxon>
    </lineage>
</organism>
<evidence type="ECO:0000313" key="1">
    <source>
        <dbReference type="EMBL" id="MBY70838.1"/>
    </source>
</evidence>
<dbReference type="AlphaFoldDB" id="A0A2S2PZ98"/>
<reference evidence="1" key="1">
    <citation type="submission" date="2018-04" db="EMBL/GenBank/DDBJ databases">
        <title>Transcriptome assembly of Sipha flava.</title>
        <authorList>
            <person name="Scully E.D."/>
            <person name="Geib S.M."/>
            <person name="Palmer N.A."/>
            <person name="Koch K."/>
            <person name="Bradshaw J."/>
            <person name="Heng-Moss T."/>
            <person name="Sarath G."/>
        </authorList>
    </citation>
    <scope>NUCLEOTIDE SEQUENCE</scope>
</reference>
<sequence>MRRRKVLFIAEFIECDFYVLATRDGKLLNITKYESPVYPQNNKNHLKRSPFKDEGGQQLLKVVRSNTACRRRQFIIFNYFFRWTAAVNALSRYNVPEGKW</sequence>